<organism evidence="2 3">
    <name type="scientific">Ancylobacter novellus</name>
    <name type="common">Thiobacillus novellus</name>
    <dbReference type="NCBI Taxonomy" id="921"/>
    <lineage>
        <taxon>Bacteria</taxon>
        <taxon>Pseudomonadati</taxon>
        <taxon>Pseudomonadota</taxon>
        <taxon>Alphaproteobacteria</taxon>
        <taxon>Hyphomicrobiales</taxon>
        <taxon>Xanthobacteraceae</taxon>
        <taxon>Ancylobacter</taxon>
    </lineage>
</organism>
<accession>A0A2W5KL76</accession>
<feature type="chain" id="PRO_5015878688" evidence="1">
    <location>
        <begin position="25"/>
        <end position="165"/>
    </location>
</feature>
<name>A0A2W5KL76_ANCNO</name>
<dbReference type="EMBL" id="QFPN01000004">
    <property type="protein sequence ID" value="PZQ16178.1"/>
    <property type="molecule type" value="Genomic_DNA"/>
</dbReference>
<evidence type="ECO:0000313" key="2">
    <source>
        <dbReference type="EMBL" id="PZQ16178.1"/>
    </source>
</evidence>
<proteinExistence type="predicted"/>
<protein>
    <submittedName>
        <fullName evidence="2">Uncharacterized protein</fullName>
    </submittedName>
</protein>
<comment type="caution">
    <text evidence="2">The sequence shown here is derived from an EMBL/GenBank/DDBJ whole genome shotgun (WGS) entry which is preliminary data.</text>
</comment>
<reference evidence="2 3" key="1">
    <citation type="submission" date="2017-08" db="EMBL/GenBank/DDBJ databases">
        <title>Infants hospitalized years apart are colonized by the same room-sourced microbial strains.</title>
        <authorList>
            <person name="Brooks B."/>
            <person name="Olm M.R."/>
            <person name="Firek B.A."/>
            <person name="Baker R."/>
            <person name="Thomas B.C."/>
            <person name="Morowitz M.J."/>
            <person name="Banfield J.F."/>
        </authorList>
    </citation>
    <scope>NUCLEOTIDE SEQUENCE [LARGE SCALE GENOMIC DNA]</scope>
    <source>
        <strain evidence="2">S2_005_003_R2_43</strain>
    </source>
</reference>
<evidence type="ECO:0000313" key="3">
    <source>
        <dbReference type="Proteomes" id="UP000249577"/>
    </source>
</evidence>
<dbReference type="Proteomes" id="UP000249577">
    <property type="component" value="Unassembled WGS sequence"/>
</dbReference>
<sequence length="165" mass="18353">MMLRILRMAATAAAIVAAASPALAREDYCLNANGTLNKTATNGYRQFDQNRNAKLMQTIDGTWFSRTDNPLTGQVSYLWQKFEGRGVNAGLYSYFNRVCSSIQCSDYQGVGLWAVQGTKKNFSGLYIVSDLSRDHYCGLIEQSSLSKKNTVWTLRSGGKLTRVQQ</sequence>
<dbReference type="AlphaFoldDB" id="A0A2W5KL76"/>
<keyword evidence="1" id="KW-0732">Signal</keyword>
<gene>
    <name evidence="2" type="ORF">DI565_10330</name>
</gene>
<feature type="signal peptide" evidence="1">
    <location>
        <begin position="1"/>
        <end position="24"/>
    </location>
</feature>
<evidence type="ECO:0000256" key="1">
    <source>
        <dbReference type="SAM" id="SignalP"/>
    </source>
</evidence>